<evidence type="ECO:0000256" key="2">
    <source>
        <dbReference type="ARBA" id="ARBA00023125"/>
    </source>
</evidence>
<proteinExistence type="predicted"/>
<dbReference type="PROSITE" id="PS50977">
    <property type="entry name" value="HTH_TETR_2"/>
    <property type="match status" value="1"/>
</dbReference>
<keyword evidence="1" id="KW-0805">Transcription regulation</keyword>
<dbReference type="RefSeq" id="WP_089557076.1">
    <property type="nucleotide sequence ID" value="NZ_CP022474.1"/>
</dbReference>
<name>A0AAC9UQ64_LATCU</name>
<dbReference type="InterPro" id="IPR009057">
    <property type="entry name" value="Homeodomain-like_sf"/>
</dbReference>
<dbReference type="Gene3D" id="1.10.357.10">
    <property type="entry name" value="Tetracycline Repressor, domain 2"/>
    <property type="match status" value="1"/>
</dbReference>
<reference evidence="6 7" key="1">
    <citation type="submission" date="2017-07" db="EMBL/GenBank/DDBJ databases">
        <title>Lactobacillus curvatus MRS6 whole genome.</title>
        <authorList>
            <person name="Jans C."/>
            <person name="Lagler S."/>
            <person name="Lacroix C."/>
            <person name="Meile L."/>
            <person name="Stevens M.J.A."/>
        </authorList>
    </citation>
    <scope>NUCLEOTIDE SEQUENCE [LARGE SCALE GENOMIC DNA]</scope>
    <source>
        <strain evidence="6 7">MRS6</strain>
    </source>
</reference>
<dbReference type="InterPro" id="IPR036271">
    <property type="entry name" value="Tet_transcr_reg_TetR-rel_C_sf"/>
</dbReference>
<dbReference type="Proteomes" id="UP000199749">
    <property type="component" value="Chromosome"/>
</dbReference>
<evidence type="ECO:0000256" key="1">
    <source>
        <dbReference type="ARBA" id="ARBA00023015"/>
    </source>
</evidence>
<dbReference type="InterPro" id="IPR001647">
    <property type="entry name" value="HTH_TetR"/>
</dbReference>
<dbReference type="Gene3D" id="1.10.10.60">
    <property type="entry name" value="Homeodomain-like"/>
    <property type="match status" value="1"/>
</dbReference>
<dbReference type="AlphaFoldDB" id="A0AAC9UQ64"/>
<evidence type="ECO:0000259" key="5">
    <source>
        <dbReference type="PROSITE" id="PS50977"/>
    </source>
</evidence>
<keyword evidence="2 4" id="KW-0238">DNA-binding</keyword>
<dbReference type="Pfam" id="PF02909">
    <property type="entry name" value="TetR_C_1"/>
    <property type="match status" value="1"/>
</dbReference>
<sequence>MVKQSISAEQIITAAFEILQASGTVDALSIRKIANQLDIGAATFYWHFENKQALLQAMADNIIQQIEIEPCDTTLEWTDQIRQIFSAIYTTYIAQPYAAELMMRTVPATKVRLGLINHLIQILLDAGFTPEQASLAIESIDHFMSGLFTDITGELEMKHRVSQHKDTYLAQLPLKMQQIATDNHYNAFLKTFEHHRHQQQRSLEKFMLGLDIFLAGLQQQLA</sequence>
<dbReference type="InterPro" id="IPR050624">
    <property type="entry name" value="HTH-type_Tx_Regulator"/>
</dbReference>
<organism evidence="6 7">
    <name type="scientific">Latilactobacillus curvatus</name>
    <name type="common">Lactobacillus curvatus</name>
    <dbReference type="NCBI Taxonomy" id="28038"/>
    <lineage>
        <taxon>Bacteria</taxon>
        <taxon>Bacillati</taxon>
        <taxon>Bacillota</taxon>
        <taxon>Bacilli</taxon>
        <taxon>Lactobacillales</taxon>
        <taxon>Lactobacillaceae</taxon>
        <taxon>Latilactobacillus</taxon>
    </lineage>
</organism>
<dbReference type="GO" id="GO:0003677">
    <property type="term" value="F:DNA binding"/>
    <property type="evidence" value="ECO:0007669"/>
    <property type="project" value="UniProtKB-UniRule"/>
</dbReference>
<dbReference type="InterPro" id="IPR004111">
    <property type="entry name" value="Repressor_TetR_C"/>
</dbReference>
<dbReference type="PANTHER" id="PTHR43479">
    <property type="entry name" value="ACREF/ENVCD OPERON REPRESSOR-RELATED"/>
    <property type="match status" value="1"/>
</dbReference>
<evidence type="ECO:0000313" key="6">
    <source>
        <dbReference type="EMBL" id="ASN60741.1"/>
    </source>
</evidence>
<gene>
    <name evidence="6" type="ORF">CG419_08985</name>
</gene>
<dbReference type="SUPFAM" id="SSF46689">
    <property type="entry name" value="Homeodomain-like"/>
    <property type="match status" value="1"/>
</dbReference>
<dbReference type="EMBL" id="CP022474">
    <property type="protein sequence ID" value="ASN60741.1"/>
    <property type="molecule type" value="Genomic_DNA"/>
</dbReference>
<keyword evidence="3" id="KW-0804">Transcription</keyword>
<feature type="domain" description="HTH tetR-type" evidence="5">
    <location>
        <begin position="5"/>
        <end position="66"/>
    </location>
</feature>
<evidence type="ECO:0000256" key="3">
    <source>
        <dbReference type="ARBA" id="ARBA00023163"/>
    </source>
</evidence>
<evidence type="ECO:0000313" key="7">
    <source>
        <dbReference type="Proteomes" id="UP000199749"/>
    </source>
</evidence>
<dbReference type="Pfam" id="PF00440">
    <property type="entry name" value="TetR_N"/>
    <property type="match status" value="1"/>
</dbReference>
<dbReference type="PANTHER" id="PTHR43479:SF11">
    <property type="entry name" value="ACREF_ENVCD OPERON REPRESSOR-RELATED"/>
    <property type="match status" value="1"/>
</dbReference>
<evidence type="ECO:0000256" key="4">
    <source>
        <dbReference type="PROSITE-ProRule" id="PRU00335"/>
    </source>
</evidence>
<protein>
    <recommendedName>
        <fullName evidence="5">HTH tetR-type domain-containing protein</fullName>
    </recommendedName>
</protein>
<accession>A0AAC9UQ64</accession>
<dbReference type="GO" id="GO:0045892">
    <property type="term" value="P:negative regulation of DNA-templated transcription"/>
    <property type="evidence" value="ECO:0007669"/>
    <property type="project" value="InterPro"/>
</dbReference>
<feature type="DNA-binding region" description="H-T-H motif" evidence="4">
    <location>
        <begin position="29"/>
        <end position="48"/>
    </location>
</feature>
<dbReference type="SUPFAM" id="SSF48498">
    <property type="entry name" value="Tetracyclin repressor-like, C-terminal domain"/>
    <property type="match status" value="1"/>
</dbReference>